<feature type="region of interest" description="Disordered" evidence="1">
    <location>
        <begin position="162"/>
        <end position="187"/>
    </location>
</feature>
<evidence type="ECO:0000313" key="5">
    <source>
        <dbReference type="Proteomes" id="UP000552836"/>
    </source>
</evidence>
<name>A0A846LUD4_9ACTN</name>
<organism evidence="4 5">
    <name type="scientific">Modestobacter marinus</name>
    <dbReference type="NCBI Taxonomy" id="477641"/>
    <lineage>
        <taxon>Bacteria</taxon>
        <taxon>Bacillati</taxon>
        <taxon>Actinomycetota</taxon>
        <taxon>Actinomycetes</taxon>
        <taxon>Geodermatophilales</taxon>
        <taxon>Geodermatophilaceae</taxon>
        <taxon>Modestobacter</taxon>
    </lineage>
</organism>
<reference evidence="4 5" key="1">
    <citation type="submission" date="2020-02" db="EMBL/GenBank/DDBJ databases">
        <title>Sequencing the genomes of 1000 actinobacteria strains.</title>
        <authorList>
            <person name="Klenk H.-P."/>
        </authorList>
    </citation>
    <scope>NUCLEOTIDE SEQUENCE [LARGE SCALE GENOMIC DNA]</scope>
    <source>
        <strain evidence="4 5">DSM 45201</strain>
    </source>
</reference>
<evidence type="ECO:0000313" key="4">
    <source>
        <dbReference type="EMBL" id="NIH69275.1"/>
    </source>
</evidence>
<evidence type="ECO:0000259" key="3">
    <source>
        <dbReference type="Pfam" id="PF03413"/>
    </source>
</evidence>
<dbReference type="Gene3D" id="3.10.450.40">
    <property type="match status" value="1"/>
</dbReference>
<dbReference type="AlphaFoldDB" id="A0A846LUD4"/>
<sequence length="187" mass="18588">MNLNMDKRKLAAAGLLTAVLVGGGASIAAASDNGSAPAATSSAVGQQEPDGETDDGPDGGPGSEQEDQDPAFTGSVAAPAETEQADGQEVSGSEDQEQASLQALAMLTPQQAEQAALAAVPGTVAETDLDNENGWVVYIVEVNGADGTVTEVVIDAGNGDVLAQQAEDVGDPADAADQPEGPNNTQD</sequence>
<gene>
    <name evidence="4" type="ORF">FB380_003763</name>
</gene>
<feature type="signal peptide" evidence="2">
    <location>
        <begin position="1"/>
        <end position="30"/>
    </location>
</feature>
<dbReference type="Pfam" id="PF03413">
    <property type="entry name" value="PepSY"/>
    <property type="match status" value="1"/>
</dbReference>
<evidence type="ECO:0000256" key="2">
    <source>
        <dbReference type="SAM" id="SignalP"/>
    </source>
</evidence>
<feature type="compositionally biased region" description="Low complexity" evidence="1">
    <location>
        <begin position="28"/>
        <end position="39"/>
    </location>
</feature>
<protein>
    <recommendedName>
        <fullName evidence="3">PepSY domain-containing protein</fullName>
    </recommendedName>
</protein>
<dbReference type="RefSeq" id="WP_166756814.1">
    <property type="nucleotide sequence ID" value="NZ_JAAMPA010000002.1"/>
</dbReference>
<feature type="chain" id="PRO_5032899881" description="PepSY domain-containing protein" evidence="2">
    <location>
        <begin position="31"/>
        <end position="187"/>
    </location>
</feature>
<dbReference type="Proteomes" id="UP000552836">
    <property type="component" value="Unassembled WGS sequence"/>
</dbReference>
<proteinExistence type="predicted"/>
<dbReference type="InterPro" id="IPR025711">
    <property type="entry name" value="PepSY"/>
</dbReference>
<comment type="caution">
    <text evidence="4">The sequence shown here is derived from an EMBL/GenBank/DDBJ whole genome shotgun (WGS) entry which is preliminary data.</text>
</comment>
<dbReference type="EMBL" id="JAAMPA010000002">
    <property type="protein sequence ID" value="NIH69275.1"/>
    <property type="molecule type" value="Genomic_DNA"/>
</dbReference>
<evidence type="ECO:0000256" key="1">
    <source>
        <dbReference type="SAM" id="MobiDB-lite"/>
    </source>
</evidence>
<feature type="region of interest" description="Disordered" evidence="1">
    <location>
        <begin position="27"/>
        <end position="100"/>
    </location>
</feature>
<keyword evidence="2" id="KW-0732">Signal</keyword>
<feature type="domain" description="PepSY" evidence="3">
    <location>
        <begin position="107"/>
        <end position="164"/>
    </location>
</feature>
<accession>A0A846LUD4</accession>